<dbReference type="Proteomes" id="UP001497482">
    <property type="component" value="Chromosome 10"/>
</dbReference>
<dbReference type="AlphaFoldDB" id="A0AAV2J320"/>
<evidence type="ECO:0000313" key="3">
    <source>
        <dbReference type="Proteomes" id="UP001497482"/>
    </source>
</evidence>
<keyword evidence="1" id="KW-0175">Coiled coil</keyword>
<dbReference type="EMBL" id="OZ035832">
    <property type="protein sequence ID" value="CAL1570801.1"/>
    <property type="molecule type" value="Genomic_DNA"/>
</dbReference>
<evidence type="ECO:0000313" key="2">
    <source>
        <dbReference type="EMBL" id="CAL1570801.1"/>
    </source>
</evidence>
<protein>
    <recommendedName>
        <fullName evidence="4">L1 transposable element RRM domain-containing protein</fullName>
    </recommendedName>
</protein>
<evidence type="ECO:0008006" key="4">
    <source>
        <dbReference type="Google" id="ProtNLM"/>
    </source>
</evidence>
<gene>
    <name evidence="2" type="ORF">KC01_LOCUS3026</name>
</gene>
<name>A0AAV2J320_KNICA</name>
<organism evidence="2 3">
    <name type="scientific">Knipowitschia caucasica</name>
    <name type="common">Caucasian dwarf goby</name>
    <name type="synonym">Pomatoschistus caucasicus</name>
    <dbReference type="NCBI Taxonomy" id="637954"/>
    <lineage>
        <taxon>Eukaryota</taxon>
        <taxon>Metazoa</taxon>
        <taxon>Chordata</taxon>
        <taxon>Craniata</taxon>
        <taxon>Vertebrata</taxon>
        <taxon>Euteleostomi</taxon>
        <taxon>Actinopterygii</taxon>
        <taxon>Neopterygii</taxon>
        <taxon>Teleostei</taxon>
        <taxon>Neoteleostei</taxon>
        <taxon>Acanthomorphata</taxon>
        <taxon>Gobiaria</taxon>
        <taxon>Gobiiformes</taxon>
        <taxon>Gobioidei</taxon>
        <taxon>Gobiidae</taxon>
        <taxon>Gobiinae</taxon>
        <taxon>Knipowitschia</taxon>
    </lineage>
</organism>
<accession>A0AAV2J320</accession>
<feature type="coiled-coil region" evidence="1">
    <location>
        <begin position="60"/>
        <end position="115"/>
    </location>
</feature>
<keyword evidence="3" id="KW-1185">Reference proteome</keyword>
<reference evidence="2 3" key="1">
    <citation type="submission" date="2024-04" db="EMBL/GenBank/DDBJ databases">
        <authorList>
            <person name="Waldvogel A.-M."/>
            <person name="Schoenle A."/>
        </authorList>
    </citation>
    <scope>NUCLEOTIDE SEQUENCE [LARGE SCALE GENOMIC DNA]</scope>
</reference>
<dbReference type="Gene3D" id="3.30.70.1820">
    <property type="entry name" value="L1 transposable element, RRM domain"/>
    <property type="match status" value="1"/>
</dbReference>
<dbReference type="InterPro" id="IPR004244">
    <property type="entry name" value="Transposase_22"/>
</dbReference>
<proteinExistence type="predicted"/>
<sequence length="277" mass="31140">MPPKKGAWPKKPSEEAVEDEHERLVELSASATTDTAMVLAAIQEMSRKMDDRFNSLDAAMKACQAVLDEHETRLSAVENMATDHDGRLDAVEQLAKRLDVANRALQDKVIDLEARSRRQNIKIVGLAENVEAGQAADFVSNLMPALFGREHFVKPVEVDRAHRLGSLRAGVAGKPRVMIARLHSYCTKERIMRLAMEKSPLVYQGQRIHIFPDIPPEIWKRRQLFEDTRKKLKAAGLRTGYIFPSRLRVTNGGVTSTFDTPEEAKLYADNLVPRVDC</sequence>
<evidence type="ECO:0000256" key="1">
    <source>
        <dbReference type="SAM" id="Coils"/>
    </source>
</evidence>
<dbReference type="PANTHER" id="PTHR11505">
    <property type="entry name" value="L1 TRANSPOSABLE ELEMENT-RELATED"/>
    <property type="match status" value="1"/>
</dbReference>